<evidence type="ECO:0000313" key="1">
    <source>
        <dbReference type="EMBL" id="VAX26788.1"/>
    </source>
</evidence>
<name>A0A3B1CS19_9ZZZZ</name>
<evidence type="ECO:0008006" key="2">
    <source>
        <dbReference type="Google" id="ProtNLM"/>
    </source>
</evidence>
<dbReference type="AlphaFoldDB" id="A0A3B1CS19"/>
<proteinExistence type="predicted"/>
<organism evidence="1">
    <name type="scientific">hydrothermal vent metagenome</name>
    <dbReference type="NCBI Taxonomy" id="652676"/>
    <lineage>
        <taxon>unclassified sequences</taxon>
        <taxon>metagenomes</taxon>
        <taxon>ecological metagenomes</taxon>
    </lineage>
</organism>
<protein>
    <recommendedName>
        <fullName evidence="2">Mobile element protein</fullName>
    </recommendedName>
</protein>
<reference evidence="1" key="1">
    <citation type="submission" date="2018-06" db="EMBL/GenBank/DDBJ databases">
        <authorList>
            <person name="Zhirakovskaya E."/>
        </authorList>
    </citation>
    <scope>NUCLEOTIDE SEQUENCE</scope>
</reference>
<sequence length="46" mass="5745">MLLKKMLFLAYRDLSKKWTMPIRNWALVISHFSIYFKERFFDFAKI</sequence>
<gene>
    <name evidence="1" type="ORF">MNBD_IGNAVI01-2</name>
</gene>
<dbReference type="EMBL" id="UOGD01000356">
    <property type="protein sequence ID" value="VAX26788.1"/>
    <property type="molecule type" value="Genomic_DNA"/>
</dbReference>
<accession>A0A3B1CS19</accession>